<reference evidence="2 3" key="1">
    <citation type="submission" date="2015-05" db="EMBL/GenBank/DDBJ databases">
        <title>Draft Genome assembly of Streptomyces showdoensis.</title>
        <authorList>
            <person name="Thapa K.K."/>
            <person name="Metsa-Ketela M."/>
        </authorList>
    </citation>
    <scope>NUCLEOTIDE SEQUENCE [LARGE SCALE GENOMIC DNA]</scope>
    <source>
        <strain evidence="2 3">ATCC 15227</strain>
    </source>
</reference>
<feature type="region of interest" description="Disordered" evidence="1">
    <location>
        <begin position="1"/>
        <end position="36"/>
    </location>
</feature>
<dbReference type="EMBL" id="LAQS01000151">
    <property type="protein sequence ID" value="KKZ68957.1"/>
    <property type="molecule type" value="Genomic_DNA"/>
</dbReference>
<accession>A0A2P2GC14</accession>
<protein>
    <submittedName>
        <fullName evidence="2">Uncharacterized protein</fullName>
    </submittedName>
</protein>
<comment type="caution">
    <text evidence="2">The sequence shown here is derived from an EMBL/GenBank/DDBJ whole genome shotgun (WGS) entry which is preliminary data.</text>
</comment>
<organism evidence="2 3">
    <name type="scientific">Streptomyces showdoensis</name>
    <dbReference type="NCBI Taxonomy" id="68268"/>
    <lineage>
        <taxon>Bacteria</taxon>
        <taxon>Bacillati</taxon>
        <taxon>Actinomycetota</taxon>
        <taxon>Actinomycetes</taxon>
        <taxon>Kitasatosporales</taxon>
        <taxon>Streptomycetaceae</taxon>
        <taxon>Streptomyces</taxon>
    </lineage>
</organism>
<dbReference type="AlphaFoldDB" id="A0A2P2GC14"/>
<evidence type="ECO:0000256" key="1">
    <source>
        <dbReference type="SAM" id="MobiDB-lite"/>
    </source>
</evidence>
<keyword evidence="3" id="KW-1185">Reference proteome</keyword>
<evidence type="ECO:0000313" key="3">
    <source>
        <dbReference type="Proteomes" id="UP000265325"/>
    </source>
</evidence>
<evidence type="ECO:0000313" key="2">
    <source>
        <dbReference type="EMBL" id="KKZ68957.1"/>
    </source>
</evidence>
<gene>
    <name evidence="2" type="ORF">VO63_36845</name>
</gene>
<dbReference type="Proteomes" id="UP000265325">
    <property type="component" value="Unassembled WGS sequence"/>
</dbReference>
<feature type="compositionally biased region" description="Basic and acidic residues" evidence="1">
    <location>
        <begin position="1"/>
        <end position="13"/>
    </location>
</feature>
<sequence>MWAESRTARERSSRPASSRRCKISSCSRPHTPARDQIRKRRCAVDFDIPKHGGNARQAHPLTST</sequence>
<proteinExistence type="predicted"/>
<name>A0A2P2GC14_STREW</name>